<comment type="caution">
    <text evidence="1">The sequence shown here is derived from an EMBL/GenBank/DDBJ whole genome shotgun (WGS) entry which is preliminary data.</text>
</comment>
<gene>
    <name evidence="1" type="ORF">D358_00214</name>
</gene>
<evidence type="ECO:0000313" key="2">
    <source>
        <dbReference type="Proteomes" id="UP000015750"/>
    </source>
</evidence>
<name>A0ABC9TNA8_ENTFL</name>
<dbReference type="EMBL" id="ATIR01000008">
    <property type="protein sequence ID" value="EPI11682.1"/>
    <property type="molecule type" value="Genomic_DNA"/>
</dbReference>
<dbReference type="Proteomes" id="UP000015750">
    <property type="component" value="Unassembled WGS sequence"/>
</dbReference>
<accession>A0ABC9TNA8</accession>
<dbReference type="AlphaFoldDB" id="A0ABC9TNA8"/>
<organism evidence="1 2">
    <name type="scientific">Enterococcus faecalis RP2S-4</name>
    <dbReference type="NCBI Taxonomy" id="1244145"/>
    <lineage>
        <taxon>Bacteria</taxon>
        <taxon>Bacillati</taxon>
        <taxon>Bacillota</taxon>
        <taxon>Bacilli</taxon>
        <taxon>Lactobacillales</taxon>
        <taxon>Enterococcaceae</taxon>
        <taxon>Enterococcus</taxon>
    </lineage>
</organism>
<proteinExistence type="predicted"/>
<reference evidence="1 2" key="1">
    <citation type="submission" date="2013-06" db="EMBL/GenBank/DDBJ databases">
        <authorList>
            <person name="Weinstock G."/>
            <person name="Sodergren E."/>
            <person name="Lobos E.A."/>
            <person name="Fulton L."/>
            <person name="Fulton R."/>
            <person name="Courtney L."/>
            <person name="Fronick C."/>
            <person name="O'Laughlin M."/>
            <person name="Godfrey J."/>
            <person name="Wilson R.M."/>
            <person name="Miner T."/>
            <person name="Farmer C."/>
            <person name="Delehaunty K."/>
            <person name="Cordes M."/>
            <person name="Minx P."/>
            <person name="Tomlinson C."/>
            <person name="Chen J."/>
            <person name="Wollam A."/>
            <person name="Pepin K.H."/>
            <person name="Bhonagiri V."/>
            <person name="Zhang X."/>
            <person name="Warren W."/>
            <person name="Mitreva M."/>
            <person name="Mardis E.R."/>
            <person name="Wilson R.K."/>
        </authorList>
    </citation>
    <scope>NUCLEOTIDE SEQUENCE [LARGE SCALE GENOMIC DNA]</scope>
    <source>
        <strain evidence="1 2">RP2S-4</strain>
    </source>
</reference>
<evidence type="ECO:0000313" key="1">
    <source>
        <dbReference type="EMBL" id="EPI11682.1"/>
    </source>
</evidence>
<protein>
    <submittedName>
        <fullName evidence="1">Uncharacterized protein</fullName>
    </submittedName>
</protein>
<dbReference type="RefSeq" id="WP_016626921.1">
    <property type="nucleotide sequence ID" value="NZ_KE351878.1"/>
</dbReference>
<sequence length="56" mass="6629">MELVDNCKVDVASYITAIKCEEYKFLCDAYLDAVLDESRQMYLYLERDYFDQSDLA</sequence>